<dbReference type="NCBIfam" id="TIGR00066">
    <property type="entry name" value="g_glut_trans"/>
    <property type="match status" value="1"/>
</dbReference>
<organism evidence="9 10">
    <name type="scientific">Gnathostoma spinigerum</name>
    <dbReference type="NCBI Taxonomy" id="75299"/>
    <lineage>
        <taxon>Eukaryota</taxon>
        <taxon>Metazoa</taxon>
        <taxon>Ecdysozoa</taxon>
        <taxon>Nematoda</taxon>
        <taxon>Chromadorea</taxon>
        <taxon>Rhabditida</taxon>
        <taxon>Spirurina</taxon>
        <taxon>Gnathostomatomorpha</taxon>
        <taxon>Gnathostomatoidea</taxon>
        <taxon>Gnathostomatidae</taxon>
        <taxon>Gnathostoma</taxon>
    </lineage>
</organism>
<feature type="chain" id="PRO_5044880604" evidence="8">
    <location>
        <begin position="20"/>
        <end position="589"/>
    </location>
</feature>
<feature type="binding site" evidence="7">
    <location>
        <begin position="414"/>
        <end position="416"/>
    </location>
    <ligand>
        <name>L-glutamate</name>
        <dbReference type="ChEBI" id="CHEBI:29985"/>
    </ligand>
</feature>
<dbReference type="EMBL" id="JBGFUD010000990">
    <property type="protein sequence ID" value="MFH4975574.1"/>
    <property type="molecule type" value="Genomic_DNA"/>
</dbReference>
<dbReference type="PANTHER" id="PTHR11686:SF17">
    <property type="entry name" value="GAMMA-GLUTAMYLTRANSPEPTIDASE 1"/>
    <property type="match status" value="1"/>
</dbReference>
<dbReference type="AlphaFoldDB" id="A0ABD6EDZ2"/>
<keyword evidence="8" id="KW-0732">Signal</keyword>
<feature type="binding site" evidence="7">
    <location>
        <position position="490"/>
    </location>
    <ligand>
        <name>L-glutamate</name>
        <dbReference type="ChEBI" id="CHEBI:29985"/>
    </ligand>
</feature>
<feature type="binding site" evidence="7">
    <location>
        <position position="115"/>
    </location>
    <ligand>
        <name>L-glutamate</name>
        <dbReference type="ChEBI" id="CHEBI:29985"/>
    </ligand>
</feature>
<keyword evidence="4" id="KW-0325">Glycoprotein</keyword>
<feature type="active site" description="Nucleophile" evidence="6">
    <location>
        <position position="396"/>
    </location>
</feature>
<evidence type="ECO:0000256" key="1">
    <source>
        <dbReference type="ARBA" id="ARBA00022670"/>
    </source>
</evidence>
<dbReference type="SUPFAM" id="SSF56235">
    <property type="entry name" value="N-terminal nucleophile aminohydrolases (Ntn hydrolases)"/>
    <property type="match status" value="1"/>
</dbReference>
<comment type="caution">
    <text evidence="9">The sequence shown here is derived from an EMBL/GenBank/DDBJ whole genome shotgun (WGS) entry which is preliminary data.</text>
</comment>
<proteinExistence type="predicted"/>
<keyword evidence="10" id="KW-1185">Reference proteome</keyword>
<dbReference type="Gene3D" id="3.60.20.40">
    <property type="match status" value="1"/>
</dbReference>
<feature type="signal peptide" evidence="8">
    <location>
        <begin position="1"/>
        <end position="19"/>
    </location>
</feature>
<dbReference type="GO" id="GO:0016746">
    <property type="term" value="F:acyltransferase activity"/>
    <property type="evidence" value="ECO:0007669"/>
    <property type="project" value="UniProtKB-KW"/>
</dbReference>
<keyword evidence="1" id="KW-0645">Protease</keyword>
<protein>
    <submittedName>
        <fullName evidence="9">Uncharacterized protein</fullName>
    </submittedName>
</protein>
<dbReference type="PRINTS" id="PR01210">
    <property type="entry name" value="GGTRANSPTASE"/>
</dbReference>
<dbReference type="InterPro" id="IPR029055">
    <property type="entry name" value="Ntn_hydrolases_N"/>
</dbReference>
<dbReference type="InterPro" id="IPR043137">
    <property type="entry name" value="GGT_ssub_C"/>
</dbReference>
<keyword evidence="3" id="KW-0378">Hydrolase</keyword>
<dbReference type="Proteomes" id="UP001608902">
    <property type="component" value="Unassembled WGS sequence"/>
</dbReference>
<accession>A0ABD6EDZ2</accession>
<evidence type="ECO:0000256" key="4">
    <source>
        <dbReference type="ARBA" id="ARBA00023180"/>
    </source>
</evidence>
<feature type="binding site" evidence="7">
    <location>
        <position position="438"/>
    </location>
    <ligand>
        <name>L-glutamate</name>
        <dbReference type="ChEBI" id="CHEBI:29985"/>
    </ligand>
</feature>
<evidence type="ECO:0000313" key="9">
    <source>
        <dbReference type="EMBL" id="MFH4975574.1"/>
    </source>
</evidence>
<evidence type="ECO:0000313" key="10">
    <source>
        <dbReference type="Proteomes" id="UP001608902"/>
    </source>
</evidence>
<dbReference type="InterPro" id="IPR000101">
    <property type="entry name" value="GGT_peptidase"/>
</dbReference>
<name>A0ABD6EDZ2_9BILA</name>
<evidence type="ECO:0000256" key="7">
    <source>
        <dbReference type="PIRSR" id="PIRSR600101-2"/>
    </source>
</evidence>
<dbReference type="Gene3D" id="1.10.246.130">
    <property type="match status" value="1"/>
</dbReference>
<dbReference type="FunFam" id="1.10.246.130:FF:000005">
    <property type="entry name" value="Gamma-glutamyltranspeptidase 1, putative"/>
    <property type="match status" value="1"/>
</dbReference>
<dbReference type="InterPro" id="IPR043138">
    <property type="entry name" value="GGT_lsub"/>
</dbReference>
<feature type="binding site" evidence="7">
    <location>
        <begin position="466"/>
        <end position="467"/>
    </location>
    <ligand>
        <name>L-glutamate</name>
        <dbReference type="ChEBI" id="CHEBI:29985"/>
    </ligand>
</feature>
<gene>
    <name evidence="9" type="ORF">AB6A40_002283</name>
</gene>
<evidence type="ECO:0000256" key="3">
    <source>
        <dbReference type="ARBA" id="ARBA00022801"/>
    </source>
</evidence>
<evidence type="ECO:0000256" key="8">
    <source>
        <dbReference type="SAM" id="SignalP"/>
    </source>
</evidence>
<evidence type="ECO:0000256" key="5">
    <source>
        <dbReference type="ARBA" id="ARBA00023315"/>
    </source>
</evidence>
<dbReference type="PANTHER" id="PTHR11686">
    <property type="entry name" value="GAMMA GLUTAMYL TRANSPEPTIDASE"/>
    <property type="match status" value="1"/>
</dbReference>
<reference evidence="9 10" key="1">
    <citation type="submission" date="2024-08" db="EMBL/GenBank/DDBJ databases">
        <title>Gnathostoma spinigerum genome.</title>
        <authorList>
            <person name="Gonzalez-Bertolin B."/>
            <person name="Monzon S."/>
            <person name="Zaballos A."/>
            <person name="Jimenez P."/>
            <person name="Dekumyoy P."/>
            <person name="Varona S."/>
            <person name="Cuesta I."/>
            <person name="Sumanam S."/>
            <person name="Adisakwattana P."/>
            <person name="Gasser R.B."/>
            <person name="Hernandez-Gonzalez A."/>
            <person name="Young N.D."/>
            <person name="Perteguer M.J."/>
        </authorList>
    </citation>
    <scope>NUCLEOTIDE SEQUENCE [LARGE SCALE GENOMIC DNA]</scope>
    <source>
        <strain evidence="9">AL3</strain>
        <tissue evidence="9">Liver</tissue>
    </source>
</reference>
<sequence>MISLSIFLFFIVIPNFTESSPRPKSGTNFEHHYRWPPPSYSYMGTFEKAAVTSDNGLCSEIGRNILIKGGNAVDAAIASMFCLGVTNPQSSGLGGGFVMTLYNRSEQKCHILDARETAPNAASREMFLNNPNGSRYGYLAIGVPGELSGYWLAFKKYGSHKVSWYELVKPSVDLCRNGIPVTPYLAHTMKVKEYHFVQFPSMREWINPVTGTTYQTGDIMRRIKLGKTLELIAKSDDPEEMFYRGEMADVMANEIQENGGIITKKDFANYKTREYPPLYTVDFAEDLVMCGGPPPSSFSVTQLIIALLGRYYGPHSKQNILYRSSLFYHRLIEAQKHAYAHRTLLGDVAFVPTVAALAKNMTTKAYIDYIFSRMTDHAQPSEYYLGDQNAKMDFGTSHVSVLDKDGNGASATTTINRWFGAAVQSDEYAIVWNDEMDDFSTPGQENGFGFAPSKTNFIEPGKRPMSSMSPMILFNGTDGKTKMVVGASGGSKIISALAKPVVRVLYFNETIKQAIDAPTLHNQFTPDVTQYDETSPKKLIEDLKTIFGQTFKFTTGFEGIAQGIVVGDDGKIYANGDYRREADMHPGGF</sequence>
<dbReference type="Pfam" id="PF01019">
    <property type="entry name" value="G_glu_transpept"/>
    <property type="match status" value="1"/>
</dbReference>
<dbReference type="FunFam" id="3.60.20.40:FF:000006">
    <property type="entry name" value="Protein CBG05566"/>
    <property type="match status" value="1"/>
</dbReference>
<evidence type="ECO:0000256" key="6">
    <source>
        <dbReference type="PIRSR" id="PIRSR600101-1"/>
    </source>
</evidence>
<dbReference type="GO" id="GO:0006508">
    <property type="term" value="P:proteolysis"/>
    <property type="evidence" value="ECO:0007669"/>
    <property type="project" value="UniProtKB-KW"/>
</dbReference>
<dbReference type="GO" id="GO:0008233">
    <property type="term" value="F:peptidase activity"/>
    <property type="evidence" value="ECO:0007669"/>
    <property type="project" value="UniProtKB-KW"/>
</dbReference>
<keyword evidence="2" id="KW-0808">Transferase</keyword>
<evidence type="ECO:0000256" key="2">
    <source>
        <dbReference type="ARBA" id="ARBA00022679"/>
    </source>
</evidence>
<keyword evidence="5" id="KW-0012">Acyltransferase</keyword>